<dbReference type="InterPro" id="IPR036890">
    <property type="entry name" value="HATPase_C_sf"/>
</dbReference>
<keyword evidence="9" id="KW-0812">Transmembrane</keyword>
<dbReference type="PROSITE" id="PS50109">
    <property type="entry name" value="HIS_KIN"/>
    <property type="match status" value="1"/>
</dbReference>
<keyword evidence="8" id="KW-0902">Two-component regulatory system</keyword>
<keyword evidence="3" id="KW-0597">Phosphoprotein</keyword>
<evidence type="ECO:0000256" key="4">
    <source>
        <dbReference type="ARBA" id="ARBA00022679"/>
    </source>
</evidence>
<dbReference type="GO" id="GO:0005524">
    <property type="term" value="F:ATP binding"/>
    <property type="evidence" value="ECO:0007669"/>
    <property type="project" value="UniProtKB-KW"/>
</dbReference>
<dbReference type="Pfam" id="PF02518">
    <property type="entry name" value="HATPase_c"/>
    <property type="match status" value="1"/>
</dbReference>
<comment type="catalytic activity">
    <reaction evidence="1">
        <text>ATP + protein L-histidine = ADP + protein N-phospho-L-histidine.</text>
        <dbReference type="EC" id="2.7.13.3"/>
    </reaction>
</comment>
<dbReference type="InterPro" id="IPR003594">
    <property type="entry name" value="HATPase_dom"/>
</dbReference>
<dbReference type="InterPro" id="IPR005467">
    <property type="entry name" value="His_kinase_dom"/>
</dbReference>
<gene>
    <name evidence="11" type="ORF">D187_001775</name>
</gene>
<dbReference type="eggNOG" id="COG4191">
    <property type="taxonomic scope" value="Bacteria"/>
</dbReference>
<keyword evidence="9" id="KW-0472">Membrane</keyword>
<dbReference type="InterPro" id="IPR004358">
    <property type="entry name" value="Sig_transdc_His_kin-like_C"/>
</dbReference>
<dbReference type="SMART" id="SM00388">
    <property type="entry name" value="HisKA"/>
    <property type="match status" value="1"/>
</dbReference>
<sequence>MWTPRSLWGLVALLLGTGWADVFYLGRFSAWALGLRLAWAALLVVMRFLPDGSPAWNRATLYFFVLGSTSCMVGLAGVMGGVGTPYFVLVATMPLSVGLGLSLWRDRGAIFLCGAACFAGSLLLVRHAQRPWVESAFWLMLMVCTTLVADFLCSRVSHALNVEQGIRSERARREALEALTLSEHRRAQAEKLALVGQLSAGVAHEINNPLAYVGSNVDHVREELLAPHEVDREALADVLAETRLGVRHIQQIVADLKGFARMEAQEPADCSLAEVVADAMKLASLRLKHVAWLHIDVPVELPRIFAVRQRLVQVVINLLVNAGDALETHRAGGGEVRVTGRLGEAHVALLVEDNGPGIPPEVLPRLFEPFFTTKGPDKGMGLGLNLSRELVAQFGGRLTATNRPEGGARLCLEMPVGDTAGAASFQRPTPSLE</sequence>
<evidence type="ECO:0000313" key="12">
    <source>
        <dbReference type="Proteomes" id="UP000011682"/>
    </source>
</evidence>
<dbReference type="CDD" id="cd00075">
    <property type="entry name" value="HATPase"/>
    <property type="match status" value="1"/>
</dbReference>
<dbReference type="Gene3D" id="1.10.287.130">
    <property type="match status" value="1"/>
</dbReference>
<dbReference type="EC" id="2.7.13.3" evidence="2"/>
<keyword evidence="4" id="KW-0808">Transferase</keyword>
<dbReference type="CDD" id="cd00082">
    <property type="entry name" value="HisKA"/>
    <property type="match status" value="1"/>
</dbReference>
<evidence type="ECO:0000256" key="5">
    <source>
        <dbReference type="ARBA" id="ARBA00022741"/>
    </source>
</evidence>
<dbReference type="PANTHER" id="PTHR43065">
    <property type="entry name" value="SENSOR HISTIDINE KINASE"/>
    <property type="match status" value="1"/>
</dbReference>
<evidence type="ECO:0000256" key="7">
    <source>
        <dbReference type="ARBA" id="ARBA00022840"/>
    </source>
</evidence>
<evidence type="ECO:0000313" key="11">
    <source>
        <dbReference type="EMBL" id="EPX60621.1"/>
    </source>
</evidence>
<dbReference type="SUPFAM" id="SSF55874">
    <property type="entry name" value="ATPase domain of HSP90 chaperone/DNA topoisomerase II/histidine kinase"/>
    <property type="match status" value="1"/>
</dbReference>
<protein>
    <recommendedName>
        <fullName evidence="2">histidine kinase</fullName>
        <ecNumber evidence="2">2.7.13.3</ecNumber>
    </recommendedName>
</protein>
<evidence type="ECO:0000259" key="10">
    <source>
        <dbReference type="PROSITE" id="PS50109"/>
    </source>
</evidence>
<keyword evidence="5" id="KW-0547">Nucleotide-binding</keyword>
<evidence type="ECO:0000256" key="8">
    <source>
        <dbReference type="ARBA" id="ARBA00023012"/>
    </source>
</evidence>
<feature type="transmembrane region" description="Helical" evidence="9">
    <location>
        <begin position="109"/>
        <end position="129"/>
    </location>
</feature>
<feature type="domain" description="Histidine kinase" evidence="10">
    <location>
        <begin position="201"/>
        <end position="418"/>
    </location>
</feature>
<keyword evidence="9" id="KW-1133">Transmembrane helix</keyword>
<evidence type="ECO:0000256" key="1">
    <source>
        <dbReference type="ARBA" id="ARBA00000085"/>
    </source>
</evidence>
<dbReference type="SMART" id="SM00387">
    <property type="entry name" value="HATPase_c"/>
    <property type="match status" value="1"/>
</dbReference>
<dbReference type="EMBL" id="ANAH02000012">
    <property type="protein sequence ID" value="EPX60621.1"/>
    <property type="molecule type" value="Genomic_DNA"/>
</dbReference>
<feature type="transmembrane region" description="Helical" evidence="9">
    <location>
        <begin position="61"/>
        <end position="80"/>
    </location>
</feature>
<evidence type="ECO:0000256" key="3">
    <source>
        <dbReference type="ARBA" id="ARBA00022553"/>
    </source>
</evidence>
<dbReference type="GO" id="GO:0000155">
    <property type="term" value="F:phosphorelay sensor kinase activity"/>
    <property type="evidence" value="ECO:0007669"/>
    <property type="project" value="InterPro"/>
</dbReference>
<comment type="caution">
    <text evidence="11">The sequence shown here is derived from an EMBL/GenBank/DDBJ whole genome shotgun (WGS) entry which is preliminary data.</text>
</comment>
<feature type="transmembrane region" description="Helical" evidence="9">
    <location>
        <begin position="135"/>
        <end position="153"/>
    </location>
</feature>
<dbReference type="AlphaFoldDB" id="S9PC40"/>
<evidence type="ECO:0000256" key="9">
    <source>
        <dbReference type="SAM" id="Phobius"/>
    </source>
</evidence>
<keyword evidence="7" id="KW-0067">ATP-binding</keyword>
<dbReference type="Gene3D" id="3.30.565.10">
    <property type="entry name" value="Histidine kinase-like ATPase, C-terminal domain"/>
    <property type="match status" value="1"/>
</dbReference>
<evidence type="ECO:0000256" key="6">
    <source>
        <dbReference type="ARBA" id="ARBA00022777"/>
    </source>
</evidence>
<reference evidence="11" key="1">
    <citation type="submission" date="2013-05" db="EMBL/GenBank/DDBJ databases">
        <title>Genome assembly of Cystobacter fuscus DSM 2262.</title>
        <authorList>
            <person name="Sharma G."/>
            <person name="Khatri I."/>
            <person name="Kaur C."/>
            <person name="Mayilraj S."/>
            <person name="Subramanian S."/>
        </authorList>
    </citation>
    <scope>NUCLEOTIDE SEQUENCE [LARGE SCALE GENOMIC DNA]</scope>
    <source>
        <strain evidence="11">DSM 2262</strain>
    </source>
</reference>
<dbReference type="PRINTS" id="PR00344">
    <property type="entry name" value="BCTRLSENSOR"/>
</dbReference>
<keyword evidence="6" id="KW-0418">Kinase</keyword>
<dbReference type="Pfam" id="PF00512">
    <property type="entry name" value="HisKA"/>
    <property type="match status" value="1"/>
</dbReference>
<evidence type="ECO:0000256" key="2">
    <source>
        <dbReference type="ARBA" id="ARBA00012438"/>
    </source>
</evidence>
<feature type="transmembrane region" description="Helical" evidence="9">
    <location>
        <begin position="30"/>
        <end position="49"/>
    </location>
</feature>
<organism evidence="11 12">
    <name type="scientific">Cystobacter fuscus (strain ATCC 25194 / DSM 2262 / NBRC 100088 / M29)</name>
    <dbReference type="NCBI Taxonomy" id="1242864"/>
    <lineage>
        <taxon>Bacteria</taxon>
        <taxon>Pseudomonadati</taxon>
        <taxon>Myxococcota</taxon>
        <taxon>Myxococcia</taxon>
        <taxon>Myxococcales</taxon>
        <taxon>Cystobacterineae</taxon>
        <taxon>Archangiaceae</taxon>
        <taxon>Cystobacter</taxon>
    </lineage>
</organism>
<dbReference type="Proteomes" id="UP000011682">
    <property type="component" value="Unassembled WGS sequence"/>
</dbReference>
<accession>S9PC40</accession>
<dbReference type="PANTHER" id="PTHR43065:SF46">
    <property type="entry name" value="C4-DICARBOXYLATE TRANSPORT SENSOR PROTEIN DCTB"/>
    <property type="match status" value="1"/>
</dbReference>
<dbReference type="InterPro" id="IPR003661">
    <property type="entry name" value="HisK_dim/P_dom"/>
</dbReference>
<dbReference type="InterPro" id="IPR036097">
    <property type="entry name" value="HisK_dim/P_sf"/>
</dbReference>
<dbReference type="SUPFAM" id="SSF47384">
    <property type="entry name" value="Homodimeric domain of signal transducing histidine kinase"/>
    <property type="match status" value="1"/>
</dbReference>
<keyword evidence="12" id="KW-1185">Reference proteome</keyword>
<name>S9PC40_CYSF2</name>
<proteinExistence type="predicted"/>